<organism evidence="1 2">
    <name type="scientific">Roseibium album</name>
    <dbReference type="NCBI Taxonomy" id="311410"/>
    <lineage>
        <taxon>Bacteria</taxon>
        <taxon>Pseudomonadati</taxon>
        <taxon>Pseudomonadota</taxon>
        <taxon>Alphaproteobacteria</taxon>
        <taxon>Hyphomicrobiales</taxon>
        <taxon>Stappiaceae</taxon>
        <taxon>Roseibium</taxon>
    </lineage>
</organism>
<proteinExistence type="predicted"/>
<dbReference type="OrthoDB" id="7868433at2"/>
<accession>A0A0M6ZKT5</accession>
<sequence length="249" mass="27312">MSFIRQYRRFVRVSFEDDGGQPVDAFDVRLTGHTRRVLSDHALIFRPGVAGFSIYSRRNPDEADPLIGPITGRTRLSFGLRLTDPQFHARYHPDLQPAARQILLHNLDATGTVQTSGALSSAATVEQADLVRVGAAKSFPVTLDLTAGVPDRLQARNRFDNSLLVEQEFTAPAGPVLRLNADLNSLEHPAVRLTTPVAGVLDQLVYADDEISSSGVELILDLWWEQRQDVVPTPGGAQFTASFRARDGA</sequence>
<dbReference type="RefSeq" id="WP_055120936.1">
    <property type="nucleotide sequence ID" value="NZ_CXWA01000012.1"/>
</dbReference>
<evidence type="ECO:0000313" key="2">
    <source>
        <dbReference type="Proteomes" id="UP000049983"/>
    </source>
</evidence>
<dbReference type="AlphaFoldDB" id="A0A0M6ZKT5"/>
<reference evidence="2" key="1">
    <citation type="submission" date="2015-07" db="EMBL/GenBank/DDBJ databases">
        <authorList>
            <person name="Rodrigo-Torres Lidia"/>
            <person name="Arahal R.David."/>
        </authorList>
    </citation>
    <scope>NUCLEOTIDE SEQUENCE [LARGE SCALE GENOMIC DNA]</scope>
    <source>
        <strain evidence="2">CECT 5096</strain>
    </source>
</reference>
<keyword evidence="2" id="KW-1185">Reference proteome</keyword>
<name>A0A0M6ZKT5_9HYPH</name>
<evidence type="ECO:0000313" key="1">
    <source>
        <dbReference type="EMBL" id="CTQ78826.1"/>
    </source>
</evidence>
<dbReference type="STRING" id="311410.LA5095_05503"/>
<protein>
    <submittedName>
        <fullName evidence="1">Uncharacterized protein</fullName>
    </submittedName>
</protein>
<dbReference type="GeneID" id="97673095"/>
<dbReference type="EMBL" id="CXWC01000016">
    <property type="protein sequence ID" value="CTQ78826.1"/>
    <property type="molecule type" value="Genomic_DNA"/>
</dbReference>
<gene>
    <name evidence="1" type="ORF">LA5096_05857</name>
</gene>
<dbReference type="Proteomes" id="UP000049983">
    <property type="component" value="Unassembled WGS sequence"/>
</dbReference>